<reference evidence="5" key="1">
    <citation type="submission" date="2021-01" db="EMBL/GenBank/DDBJ databases">
        <title>Whole genome shotgun sequence of Rhizocola hellebori NBRC 109834.</title>
        <authorList>
            <person name="Komaki H."/>
            <person name="Tamura T."/>
        </authorList>
    </citation>
    <scope>NUCLEOTIDE SEQUENCE</scope>
    <source>
        <strain evidence="5">NBRC 109834</strain>
    </source>
</reference>
<evidence type="ECO:0000256" key="1">
    <source>
        <dbReference type="ARBA" id="ARBA00004613"/>
    </source>
</evidence>
<evidence type="ECO:0000256" key="3">
    <source>
        <dbReference type="SAM" id="MobiDB-lite"/>
    </source>
</evidence>
<dbReference type="InterPro" id="IPR018511">
    <property type="entry name" value="Hemolysin-typ_Ca-bd_CS"/>
</dbReference>
<accession>A0A8J3Q8I7</accession>
<dbReference type="Proteomes" id="UP000612899">
    <property type="component" value="Unassembled WGS sequence"/>
</dbReference>
<dbReference type="GO" id="GO:0005509">
    <property type="term" value="F:calcium ion binding"/>
    <property type="evidence" value="ECO:0007669"/>
    <property type="project" value="InterPro"/>
</dbReference>
<proteinExistence type="predicted"/>
<dbReference type="PANTHER" id="PTHR38340">
    <property type="entry name" value="S-LAYER PROTEIN"/>
    <property type="match status" value="1"/>
</dbReference>
<organism evidence="5 6">
    <name type="scientific">Rhizocola hellebori</name>
    <dbReference type="NCBI Taxonomy" id="1392758"/>
    <lineage>
        <taxon>Bacteria</taxon>
        <taxon>Bacillati</taxon>
        <taxon>Actinomycetota</taxon>
        <taxon>Actinomycetes</taxon>
        <taxon>Micromonosporales</taxon>
        <taxon>Micromonosporaceae</taxon>
        <taxon>Rhizocola</taxon>
    </lineage>
</organism>
<dbReference type="GO" id="GO:0005576">
    <property type="term" value="C:extracellular region"/>
    <property type="evidence" value="ECO:0007669"/>
    <property type="project" value="UniProtKB-SubCell"/>
</dbReference>
<dbReference type="PANTHER" id="PTHR38340:SF1">
    <property type="entry name" value="S-LAYER PROTEIN"/>
    <property type="match status" value="1"/>
</dbReference>
<evidence type="ECO:0000256" key="4">
    <source>
        <dbReference type="SAM" id="SignalP"/>
    </source>
</evidence>
<protein>
    <recommendedName>
        <fullName evidence="7">Calcium-binding protein</fullName>
    </recommendedName>
</protein>
<keyword evidence="4" id="KW-0732">Signal</keyword>
<feature type="signal peptide" evidence="4">
    <location>
        <begin position="1"/>
        <end position="25"/>
    </location>
</feature>
<comment type="caution">
    <text evidence="5">The sequence shown here is derived from an EMBL/GenBank/DDBJ whole genome shotgun (WGS) entry which is preliminary data.</text>
</comment>
<evidence type="ECO:0000313" key="5">
    <source>
        <dbReference type="EMBL" id="GIH05404.1"/>
    </source>
</evidence>
<dbReference type="EMBL" id="BONY01000018">
    <property type="protein sequence ID" value="GIH05404.1"/>
    <property type="molecule type" value="Genomic_DNA"/>
</dbReference>
<feature type="region of interest" description="Disordered" evidence="3">
    <location>
        <begin position="357"/>
        <end position="395"/>
    </location>
</feature>
<gene>
    <name evidence="5" type="ORF">Rhe02_34710</name>
</gene>
<dbReference type="Gene3D" id="2.150.10.10">
    <property type="entry name" value="Serralysin-like metalloprotease, C-terminal"/>
    <property type="match status" value="3"/>
</dbReference>
<comment type="subcellular location">
    <subcellularLocation>
        <location evidence="1">Secreted</location>
    </subcellularLocation>
</comment>
<evidence type="ECO:0000313" key="6">
    <source>
        <dbReference type="Proteomes" id="UP000612899"/>
    </source>
</evidence>
<evidence type="ECO:0008006" key="7">
    <source>
        <dbReference type="Google" id="ProtNLM"/>
    </source>
</evidence>
<dbReference type="InterPro" id="IPR011049">
    <property type="entry name" value="Serralysin-like_metalloprot_C"/>
</dbReference>
<sequence length="395" mass="39724">MIIYRLGLVAAVVAAGVGLASPALAADGSASISGGILSFTAGAGTVNSVAVRLVGANYTVDDTAPIVPGAGCLHPGADPTLVHCKAAGVTEIRLWTLDGNDFLDYLTPTFSRLFGGDGNDRIIGGSGMDWLFGGNGNDTLNGWSGDDQFYWDAGADTLIGGSGWDYVIFKDAPAGVTMDPDGVADDGVSGEGDNIGTDIERLEGSAFNDWVIGSDVDNELFGGGGSDILLGLGGNDDLYGDMGSGTRGADYFSGGPGFDEVSYSDHDSSSPVIADLDGVSGDDGSSGEGDTIASDVEALWGSEAADWLIGNDSDNTINGGYGDAGDIIIGYGGNDSLNGWGGPDYILGGDGNDSIWGAEGDDTLRGDNHSDTLNGGPGTDSCDLGPGGTSMTACE</sequence>
<evidence type="ECO:0000256" key="2">
    <source>
        <dbReference type="ARBA" id="ARBA00022525"/>
    </source>
</evidence>
<feature type="chain" id="PRO_5035169698" description="Calcium-binding protein" evidence="4">
    <location>
        <begin position="26"/>
        <end position="395"/>
    </location>
</feature>
<name>A0A8J3Q8I7_9ACTN</name>
<dbReference type="PRINTS" id="PR00313">
    <property type="entry name" value="CABNDNGRPT"/>
</dbReference>
<dbReference type="InterPro" id="IPR050557">
    <property type="entry name" value="RTX_toxin/Mannuronan_C5-epim"/>
</dbReference>
<keyword evidence="2" id="KW-0964">Secreted</keyword>
<dbReference type="PROSITE" id="PS00330">
    <property type="entry name" value="HEMOLYSIN_CALCIUM"/>
    <property type="match status" value="1"/>
</dbReference>
<dbReference type="RefSeq" id="WP_203909254.1">
    <property type="nucleotide sequence ID" value="NZ_BONY01000018.1"/>
</dbReference>
<dbReference type="InterPro" id="IPR001343">
    <property type="entry name" value="Hemolysn_Ca-bd"/>
</dbReference>
<dbReference type="AlphaFoldDB" id="A0A8J3Q8I7"/>
<dbReference type="Pfam" id="PF00353">
    <property type="entry name" value="HemolysinCabind"/>
    <property type="match status" value="5"/>
</dbReference>
<dbReference type="SUPFAM" id="SSF51120">
    <property type="entry name" value="beta-Roll"/>
    <property type="match status" value="3"/>
</dbReference>
<keyword evidence="6" id="KW-1185">Reference proteome</keyword>